<protein>
    <recommendedName>
        <fullName evidence="3">DUF228 domain-containing protein</fullName>
    </recommendedName>
</protein>
<geneLocation type="plasmid" evidence="1 2">
    <name>lp27</name>
</geneLocation>
<sequence>MADLAKIREDYEKKVSELKEIMKNPITDVGLFSNYVDFKDKNLTFSNSGGTRTSSVDKLENYPATGYPYKRGVVLDFDKDNAYEFGVKAGGGDDLYGICIDIDEFSQIATVLPITNNFTGFLVLKGGGDNGIKAGDKLFFNKDGELEKVAGGNKTVNAIALSSSHKINNSVSIILASVFGNRALKGA</sequence>
<evidence type="ECO:0000313" key="2">
    <source>
        <dbReference type="Proteomes" id="UP000275571"/>
    </source>
</evidence>
<keyword evidence="2" id="KW-1185">Reference proteome</keyword>
<gene>
    <name evidence="1" type="ORF">DB313_06285</name>
</gene>
<evidence type="ECO:0008006" key="3">
    <source>
        <dbReference type="Google" id="ProtNLM"/>
    </source>
</evidence>
<keyword evidence="1" id="KW-0614">Plasmid</keyword>
<dbReference type="AlphaFoldDB" id="A0A386PPU1"/>
<proteinExistence type="predicted"/>
<accession>A0A386PPU1</accession>
<dbReference type="InterPro" id="IPR004239">
    <property type="entry name" value="DUF228"/>
</dbReference>
<dbReference type="Proteomes" id="UP000275571">
    <property type="component" value="Plasmid lp27"/>
</dbReference>
<dbReference type="KEGG" id="btur:DB313_06285"/>
<reference evidence="1 2" key="1">
    <citation type="journal article" date="2018" name="Infect. Genet. Evol.">
        <title>Genome-wide analysis of Borrelia turcica and 'Candidatus Borrelia tachyglossi' shows relapsing fever-like genomes with unique genomic links to Lyme disease Borrelia.</title>
        <authorList>
            <person name="Gofton A.W."/>
            <person name="Margos G."/>
            <person name="Fingerle V."/>
            <person name="Hepner S."/>
            <person name="Loh S.M."/>
            <person name="Ryan U."/>
            <person name="Irwin P."/>
            <person name="Oskam C.L."/>
        </authorList>
    </citation>
    <scope>NUCLEOTIDE SEQUENCE [LARGE SCALE GENOMIC DNA]</scope>
    <source>
        <strain evidence="1 2">IST7</strain>
        <plasmid evidence="1">lp27</plasmid>
    </source>
</reference>
<organism evidence="1 2">
    <name type="scientific">Borrelia turcica IST7</name>
    <dbReference type="NCBI Taxonomy" id="1104446"/>
    <lineage>
        <taxon>Bacteria</taxon>
        <taxon>Pseudomonadati</taxon>
        <taxon>Spirochaetota</taxon>
        <taxon>Spirochaetia</taxon>
        <taxon>Spirochaetales</taxon>
        <taxon>Borreliaceae</taxon>
        <taxon>Borrelia</taxon>
    </lineage>
</organism>
<evidence type="ECO:0000313" key="1">
    <source>
        <dbReference type="EMBL" id="AYE37108.1"/>
    </source>
</evidence>
<dbReference type="RefSeq" id="WP_120105028.1">
    <property type="nucleotide sequence ID" value="NZ_CP028891.1"/>
</dbReference>
<dbReference type="EMBL" id="CP028891">
    <property type="protein sequence ID" value="AYE37108.1"/>
    <property type="molecule type" value="Genomic_DNA"/>
</dbReference>
<name>A0A386PPU1_9SPIR</name>
<dbReference type="OrthoDB" id="350958at2"/>
<dbReference type="Pfam" id="PF02989">
    <property type="entry name" value="DUF228"/>
    <property type="match status" value="1"/>
</dbReference>